<dbReference type="PANTHER" id="PTHR30006">
    <property type="entry name" value="THIAMINE-BINDING PERIPLASMIC PROTEIN-RELATED"/>
    <property type="match status" value="1"/>
</dbReference>
<dbReference type="InterPro" id="IPR026045">
    <property type="entry name" value="Ferric-bd"/>
</dbReference>
<dbReference type="PANTHER" id="PTHR30006:SF2">
    <property type="entry name" value="ABC TRANSPORTER SUBSTRATE-BINDING PROTEIN"/>
    <property type="match status" value="1"/>
</dbReference>
<gene>
    <name evidence="4" type="ORF">SAMN02744124_03402</name>
</gene>
<dbReference type="SUPFAM" id="SSF53850">
    <property type="entry name" value="Periplasmic binding protein-like II"/>
    <property type="match status" value="1"/>
</dbReference>
<name>A0ABY1M0Y0_9BACL</name>
<keyword evidence="5" id="KW-1185">Reference proteome</keyword>
<dbReference type="Pfam" id="PF13343">
    <property type="entry name" value="SBP_bac_6"/>
    <property type="match status" value="1"/>
</dbReference>
<keyword evidence="1 3" id="KW-0732">Signal</keyword>
<feature type="region of interest" description="Disordered" evidence="2">
    <location>
        <begin position="36"/>
        <end position="76"/>
    </location>
</feature>
<evidence type="ECO:0000256" key="1">
    <source>
        <dbReference type="ARBA" id="ARBA00022729"/>
    </source>
</evidence>
<dbReference type="Gene3D" id="3.40.190.10">
    <property type="entry name" value="Periplasmic binding protein-like II"/>
    <property type="match status" value="2"/>
</dbReference>
<comment type="caution">
    <text evidence="4">The sequence shown here is derived from an EMBL/GenBank/DDBJ whole genome shotgun (WGS) entry which is preliminary data.</text>
</comment>
<evidence type="ECO:0000313" key="4">
    <source>
        <dbReference type="EMBL" id="SMF51378.1"/>
    </source>
</evidence>
<proteinExistence type="predicted"/>
<feature type="chain" id="PRO_5046681460" evidence="3">
    <location>
        <begin position="31"/>
        <end position="376"/>
    </location>
</feature>
<evidence type="ECO:0000313" key="5">
    <source>
        <dbReference type="Proteomes" id="UP000192939"/>
    </source>
</evidence>
<feature type="signal peptide" evidence="3">
    <location>
        <begin position="1"/>
        <end position="30"/>
    </location>
</feature>
<dbReference type="RefSeq" id="WP_016314570.1">
    <property type="nucleotide sequence ID" value="NZ_FXAE01000042.1"/>
</dbReference>
<dbReference type="EMBL" id="FXAE01000042">
    <property type="protein sequence ID" value="SMF51378.1"/>
    <property type="molecule type" value="Genomic_DNA"/>
</dbReference>
<evidence type="ECO:0000256" key="2">
    <source>
        <dbReference type="SAM" id="MobiDB-lite"/>
    </source>
</evidence>
<dbReference type="Proteomes" id="UP000192939">
    <property type="component" value="Unassembled WGS sequence"/>
</dbReference>
<dbReference type="CDD" id="cd13547">
    <property type="entry name" value="PBP2_Fbp_like_2"/>
    <property type="match status" value="1"/>
</dbReference>
<sequence length="376" mass="39677">MANHIPNKKKGKWGTGSALALMLTFGLALTGCGSNTTSGGAASSNNGNSASTNTASTVASAPASNESNSTSDSADKKLTVYTAGPEGLATKLIEGYQSKTGVKVEVFQGTTGKILARLEAEKSNPVADVVILASLPSAQGLKQEGLTLPYPEAVNADKLNPDWSDAEGNYFSTSASALGIAYNTNLVKTPPTSWEDLAKPEFKDQVNIPDPSLSGSALDFMTGYLSVKGDSGWSLFEDYKKNGVAMAGANQEALDPVITGAKGIVAAAVDYMTYKAKAKGEPVDIVYPKEGTVVSPRPALILKSTQHEANAKAFIDYLLSDEAQKMVSDAALLPGRTDIKAENRANLDEIGQYQVDWNWMNENGADITEKFTQLFK</sequence>
<protein>
    <submittedName>
        <fullName evidence="4">Iron(III) transport system substrate-binding protein</fullName>
    </submittedName>
</protein>
<feature type="compositionally biased region" description="Low complexity" evidence="2">
    <location>
        <begin position="36"/>
        <end position="65"/>
    </location>
</feature>
<organism evidence="4 5">
    <name type="scientific">Paenibacillus barengoltzii J12</name>
    <dbReference type="NCBI Taxonomy" id="935846"/>
    <lineage>
        <taxon>Bacteria</taxon>
        <taxon>Bacillati</taxon>
        <taxon>Bacillota</taxon>
        <taxon>Bacilli</taxon>
        <taxon>Bacillales</taxon>
        <taxon>Paenibacillaceae</taxon>
        <taxon>Paenibacillus</taxon>
    </lineage>
</organism>
<accession>A0ABY1M0Y0</accession>
<dbReference type="PIRSF" id="PIRSF002825">
    <property type="entry name" value="CfbpA"/>
    <property type="match status" value="1"/>
</dbReference>
<reference evidence="4 5" key="1">
    <citation type="submission" date="2017-04" db="EMBL/GenBank/DDBJ databases">
        <authorList>
            <person name="Varghese N."/>
            <person name="Submissions S."/>
        </authorList>
    </citation>
    <scope>NUCLEOTIDE SEQUENCE [LARGE SCALE GENOMIC DNA]</scope>
    <source>
        <strain evidence="4 5">J12</strain>
    </source>
</reference>
<evidence type="ECO:0000256" key="3">
    <source>
        <dbReference type="SAM" id="SignalP"/>
    </source>
</evidence>
<dbReference type="GeneID" id="43347093"/>